<keyword evidence="6" id="KW-1185">Reference proteome</keyword>
<dbReference type="Pfam" id="PF02254">
    <property type="entry name" value="TrkA_N"/>
    <property type="match status" value="1"/>
</dbReference>
<evidence type="ECO:0000313" key="5">
    <source>
        <dbReference type="EMBL" id="TDC54206.1"/>
    </source>
</evidence>
<dbReference type="Gene3D" id="1.10.287.70">
    <property type="match status" value="1"/>
</dbReference>
<dbReference type="Pfam" id="PF07885">
    <property type="entry name" value="Ion_trans_2"/>
    <property type="match status" value="1"/>
</dbReference>
<dbReference type="InterPro" id="IPR050721">
    <property type="entry name" value="Trk_Ktr_HKT_K-transport"/>
</dbReference>
<evidence type="ECO:0000256" key="2">
    <source>
        <dbReference type="SAM" id="MobiDB-lite"/>
    </source>
</evidence>
<dbReference type="InterPro" id="IPR003148">
    <property type="entry name" value="RCK_N"/>
</dbReference>
<dbReference type="Proteomes" id="UP000295621">
    <property type="component" value="Unassembled WGS sequence"/>
</dbReference>
<proteinExistence type="predicted"/>
<dbReference type="OrthoDB" id="9799090at2"/>
<evidence type="ECO:0000313" key="6">
    <source>
        <dbReference type="Proteomes" id="UP000295621"/>
    </source>
</evidence>
<dbReference type="PANTHER" id="PTHR43833:SF9">
    <property type="entry name" value="POTASSIUM CHANNEL PROTEIN YUGO-RELATED"/>
    <property type="match status" value="1"/>
</dbReference>
<dbReference type="RefSeq" id="WP_131979171.1">
    <property type="nucleotide sequence ID" value="NZ_SMKL01000005.1"/>
</dbReference>
<comment type="caution">
    <text evidence="5">The sequence shown here is derived from an EMBL/GenBank/DDBJ whole genome shotgun (WGS) entry which is preliminary data.</text>
</comment>
<evidence type="ECO:0000256" key="1">
    <source>
        <dbReference type="ARBA" id="ARBA00004651"/>
    </source>
</evidence>
<feature type="compositionally biased region" description="Basic and acidic residues" evidence="2">
    <location>
        <begin position="340"/>
        <end position="350"/>
    </location>
</feature>
<organism evidence="5 6">
    <name type="scientific">Jiangella ureilytica</name>
    <dbReference type="NCBI Taxonomy" id="2530374"/>
    <lineage>
        <taxon>Bacteria</taxon>
        <taxon>Bacillati</taxon>
        <taxon>Actinomycetota</taxon>
        <taxon>Actinomycetes</taxon>
        <taxon>Jiangellales</taxon>
        <taxon>Jiangellaceae</taxon>
        <taxon>Jiangella</taxon>
    </lineage>
</organism>
<sequence length="369" mass="39735">MQTKSSVHLPAPADVVDPLRLLTQRVIIAVSVLVLTALLVYLDRDGYTDNSDGSVDLLDAFYYTTVSLSTTGYGDITPTSDTARLVNIILITPLRVLFLIVLIGTTLETLTTRSREQVRLNRWRKKLRDHTVVIGYGVKGRSAVATMLANEMAQEALVVVDPDPSAIAEANEQGLVAVMGDATRTEVLRRAGVPAASRIVITTARDDASVLATLTCRQLNQNANIVVAVREADNVALVRQGGADEVVTSSDAVGRILGLATVSPALGHVLEDLTTSGTGLEVAERLVMPREEGKQPRQLTDLVVAVVRDGAELPFHSPAIGHLVRGDRLVVIRPSEEYPWARREDAHDTTLADDPEEPEDPADRPPGGV</sequence>
<keyword evidence="3" id="KW-1133">Transmembrane helix</keyword>
<feature type="compositionally biased region" description="Acidic residues" evidence="2">
    <location>
        <begin position="351"/>
        <end position="360"/>
    </location>
</feature>
<evidence type="ECO:0000256" key="3">
    <source>
        <dbReference type="SAM" id="Phobius"/>
    </source>
</evidence>
<dbReference type="GO" id="GO:0006813">
    <property type="term" value="P:potassium ion transport"/>
    <property type="evidence" value="ECO:0007669"/>
    <property type="project" value="InterPro"/>
</dbReference>
<gene>
    <name evidence="5" type="ORF">E1212_03510</name>
</gene>
<feature type="domain" description="RCK N-terminal" evidence="4">
    <location>
        <begin position="128"/>
        <end position="248"/>
    </location>
</feature>
<dbReference type="InterPro" id="IPR013099">
    <property type="entry name" value="K_chnl_dom"/>
</dbReference>
<feature type="transmembrane region" description="Helical" evidence="3">
    <location>
        <begin position="21"/>
        <end position="42"/>
    </location>
</feature>
<protein>
    <submittedName>
        <fullName evidence="5">Ion channel protein</fullName>
    </submittedName>
</protein>
<dbReference type="EMBL" id="SMKL01000005">
    <property type="protein sequence ID" value="TDC54206.1"/>
    <property type="molecule type" value="Genomic_DNA"/>
</dbReference>
<keyword evidence="3" id="KW-0812">Transmembrane</keyword>
<reference evidence="5 6" key="1">
    <citation type="submission" date="2019-02" db="EMBL/GenBank/DDBJ databases">
        <title>Draft genome sequences of novel Actinobacteria.</title>
        <authorList>
            <person name="Sahin N."/>
            <person name="Ay H."/>
            <person name="Saygin H."/>
        </authorList>
    </citation>
    <scope>NUCLEOTIDE SEQUENCE [LARGE SCALE GENOMIC DNA]</scope>
    <source>
        <strain evidence="5 6">KC603</strain>
    </source>
</reference>
<dbReference type="InterPro" id="IPR036291">
    <property type="entry name" value="NAD(P)-bd_dom_sf"/>
</dbReference>
<feature type="transmembrane region" description="Helical" evidence="3">
    <location>
        <begin position="85"/>
        <end position="107"/>
    </location>
</feature>
<accession>A0A4R4RWT2</accession>
<dbReference type="PROSITE" id="PS51201">
    <property type="entry name" value="RCK_N"/>
    <property type="match status" value="1"/>
</dbReference>
<dbReference type="SUPFAM" id="SSF81324">
    <property type="entry name" value="Voltage-gated potassium channels"/>
    <property type="match status" value="1"/>
</dbReference>
<dbReference type="GO" id="GO:0005886">
    <property type="term" value="C:plasma membrane"/>
    <property type="evidence" value="ECO:0007669"/>
    <property type="project" value="UniProtKB-SubCell"/>
</dbReference>
<comment type="subcellular location">
    <subcellularLocation>
        <location evidence="1">Cell membrane</location>
        <topology evidence="1">Multi-pass membrane protein</topology>
    </subcellularLocation>
</comment>
<keyword evidence="3" id="KW-0472">Membrane</keyword>
<dbReference type="PANTHER" id="PTHR43833">
    <property type="entry name" value="POTASSIUM CHANNEL PROTEIN 2-RELATED-RELATED"/>
    <property type="match status" value="1"/>
</dbReference>
<feature type="region of interest" description="Disordered" evidence="2">
    <location>
        <begin position="340"/>
        <end position="369"/>
    </location>
</feature>
<dbReference type="Gene3D" id="3.40.50.720">
    <property type="entry name" value="NAD(P)-binding Rossmann-like Domain"/>
    <property type="match status" value="1"/>
</dbReference>
<name>A0A4R4RWT2_9ACTN</name>
<dbReference type="SUPFAM" id="SSF51735">
    <property type="entry name" value="NAD(P)-binding Rossmann-fold domains"/>
    <property type="match status" value="1"/>
</dbReference>
<evidence type="ECO:0000259" key="4">
    <source>
        <dbReference type="PROSITE" id="PS51201"/>
    </source>
</evidence>
<dbReference type="AlphaFoldDB" id="A0A4R4RWT2"/>